<comment type="caution">
    <text evidence="3">The sequence shown here is derived from an EMBL/GenBank/DDBJ whole genome shotgun (WGS) entry which is preliminary data.</text>
</comment>
<dbReference type="OrthoDB" id="288590at2759"/>
<dbReference type="Gene3D" id="2.60.120.330">
    <property type="entry name" value="B-lactam Antibiotic, Isopenicillin N Synthase, Chain"/>
    <property type="match status" value="2"/>
</dbReference>
<gene>
    <name evidence="3" type="ORF">pdam_00001987</name>
</gene>
<reference evidence="3 4" key="1">
    <citation type="journal article" date="2018" name="Sci. Rep.">
        <title>Comparative analysis of the Pocillopora damicornis genome highlights role of immune system in coral evolution.</title>
        <authorList>
            <person name="Cunning R."/>
            <person name="Bay R.A."/>
            <person name="Gillette P."/>
            <person name="Baker A.C."/>
            <person name="Traylor-Knowles N."/>
        </authorList>
    </citation>
    <scope>NUCLEOTIDE SEQUENCE [LARGE SCALE GENOMIC DNA]</scope>
    <source>
        <strain evidence="3">RSMAS</strain>
        <tissue evidence="3">Whole animal</tissue>
    </source>
</reference>
<dbReference type="InterPro" id="IPR027443">
    <property type="entry name" value="IPNS-like_sf"/>
</dbReference>
<dbReference type="PRINTS" id="PR00682">
    <property type="entry name" value="IPNSYNTHASE"/>
</dbReference>
<evidence type="ECO:0000256" key="1">
    <source>
        <dbReference type="SAM" id="MobiDB-lite"/>
    </source>
</evidence>
<dbReference type="InterPro" id="IPR050231">
    <property type="entry name" value="Iron_ascorbate_oxido_reductase"/>
</dbReference>
<feature type="region of interest" description="Disordered" evidence="1">
    <location>
        <begin position="99"/>
        <end position="126"/>
    </location>
</feature>
<evidence type="ECO:0000313" key="4">
    <source>
        <dbReference type="Proteomes" id="UP000275408"/>
    </source>
</evidence>
<dbReference type="InterPro" id="IPR005123">
    <property type="entry name" value="Oxoglu/Fe-dep_dioxygenase_dom"/>
</dbReference>
<protein>
    <recommendedName>
        <fullName evidence="2">Fe2OG dioxygenase domain-containing protein</fullName>
    </recommendedName>
</protein>
<dbReference type="AlphaFoldDB" id="A0A3M6TQF4"/>
<evidence type="ECO:0000313" key="3">
    <source>
        <dbReference type="EMBL" id="RMX43494.1"/>
    </source>
</evidence>
<feature type="domain" description="Fe2OG dioxygenase" evidence="2">
    <location>
        <begin position="515"/>
        <end position="624"/>
    </location>
</feature>
<dbReference type="InterPro" id="IPR026992">
    <property type="entry name" value="DIOX_N"/>
</dbReference>
<sequence>MYSRVEKRLGTKAWNISLKMATDEIPVVDFSALSLENKDPFSKISKGIEELADQVYQAFSTIGFVYLKNHGIPQEVIDSVFKTFDRFFELNQDVKEKYTKDKGTSSNGWDALERESTNPERPGDLKESFDVGAVYDENFSAVSNGYKPKNGNISTTCFRNKEPSKFAYAFENMGTSSGGTQLRYNYYPMIADIRKVKPGQIRCGEHTDYGGITLLIQDDVGGLEVSNIKYDGRFVPATPMKGTVLVNIGDLMQRWTSDTLKSTVHRVLIPEVEIKRRVPRRSLVFFVDPDPSSLISCLDGSSKYPPITAGEWIKGKLSATYTRPRATLKRLIKMAAATGAIPIVDFSAMSLQNANLPDNNSQAIKTLADQLYRAFSTIGFVYLKNHGIPQEELDAVFETYDKFFNLSLEVKAKYRKKKITSQNVSSQNGWDAVEAERTNLDRPGDLKESFDLESFDDGTFNWPSAEVPQFKSTLHSFYKSMSDLALRILTAMAIGLQLESNTFTKFFNKMGTTEGAVQMRYNAYPKISDLSKVKPGQIRCGEHTDYGAISVLFQDDIGGLEVQNVDGQFIPATPMKGTVVVNIADLMQRWTADKLKSTVHRVLIPEAEQKHSVPRRSLVLFVDPDHDALIECVDGSNKYPPITSGEWKKRRLLETYTDLKK</sequence>
<dbReference type="InterPro" id="IPR044861">
    <property type="entry name" value="IPNS-like_FE2OG_OXY"/>
</dbReference>
<proteinExistence type="predicted"/>
<name>A0A3M6TQF4_POCDA</name>
<feature type="domain" description="Fe2OG dioxygenase" evidence="2">
    <location>
        <begin position="178"/>
        <end position="289"/>
    </location>
</feature>
<evidence type="ECO:0000259" key="2">
    <source>
        <dbReference type="PROSITE" id="PS51471"/>
    </source>
</evidence>
<keyword evidence="4" id="KW-1185">Reference proteome</keyword>
<dbReference type="Proteomes" id="UP000275408">
    <property type="component" value="Unassembled WGS sequence"/>
</dbReference>
<dbReference type="Pfam" id="PF03171">
    <property type="entry name" value="2OG-FeII_Oxy"/>
    <property type="match status" value="2"/>
</dbReference>
<dbReference type="SUPFAM" id="SSF51197">
    <property type="entry name" value="Clavaminate synthase-like"/>
    <property type="match status" value="2"/>
</dbReference>
<organism evidence="3 4">
    <name type="scientific">Pocillopora damicornis</name>
    <name type="common">Cauliflower coral</name>
    <name type="synonym">Millepora damicornis</name>
    <dbReference type="NCBI Taxonomy" id="46731"/>
    <lineage>
        <taxon>Eukaryota</taxon>
        <taxon>Metazoa</taxon>
        <taxon>Cnidaria</taxon>
        <taxon>Anthozoa</taxon>
        <taxon>Hexacorallia</taxon>
        <taxon>Scleractinia</taxon>
        <taxon>Astrocoeniina</taxon>
        <taxon>Pocilloporidae</taxon>
        <taxon>Pocillopora</taxon>
    </lineage>
</organism>
<dbReference type="PANTHER" id="PTHR47990">
    <property type="entry name" value="2-OXOGLUTARATE (2OG) AND FE(II)-DEPENDENT OXYGENASE SUPERFAMILY PROTEIN-RELATED"/>
    <property type="match status" value="1"/>
</dbReference>
<dbReference type="EMBL" id="RCHS01003197">
    <property type="protein sequence ID" value="RMX43494.1"/>
    <property type="molecule type" value="Genomic_DNA"/>
</dbReference>
<dbReference type="FunFam" id="2.60.120.330:FF:000038">
    <property type="entry name" value="Si:dkey-10o6.2"/>
    <property type="match status" value="2"/>
</dbReference>
<dbReference type="Pfam" id="PF14226">
    <property type="entry name" value="DIOX_N"/>
    <property type="match status" value="2"/>
</dbReference>
<dbReference type="STRING" id="46731.A0A3M6TQF4"/>
<dbReference type="PROSITE" id="PS51471">
    <property type="entry name" value="FE2OG_OXY"/>
    <property type="match status" value="2"/>
</dbReference>
<accession>A0A3M6TQF4</accession>
<feature type="compositionally biased region" description="Basic and acidic residues" evidence="1">
    <location>
        <begin position="111"/>
        <end position="126"/>
    </location>
</feature>